<proteinExistence type="predicted"/>
<dbReference type="EMBL" id="DS016472">
    <property type="protein sequence ID" value="KOB87175.1"/>
    <property type="molecule type" value="Genomic_DNA"/>
</dbReference>
<evidence type="ECO:0000313" key="1">
    <source>
        <dbReference type="EMBL" id="KOB87175.1"/>
    </source>
</evidence>
<reference evidence="2" key="1">
    <citation type="submission" date="2006-09" db="EMBL/GenBank/DDBJ databases">
        <title>Annotation of Plasmodium falciparum Dd2.</title>
        <authorList>
            <consortium name="The Broad Institute Genome Sequencing Platform"/>
            <person name="Volkman S.K."/>
            <person name="Neafsey D.E."/>
            <person name="Dash A.P."/>
            <person name="Chitnis C.E."/>
            <person name="Hartl D.L."/>
            <person name="Young S.K."/>
            <person name="Zeng Q."/>
            <person name="Koehrsen M."/>
            <person name="Alvarado L."/>
            <person name="Berlin A."/>
            <person name="Borenstein D."/>
            <person name="Chapman S.B."/>
            <person name="Chen Z."/>
            <person name="Engels R."/>
            <person name="Freedman E."/>
            <person name="Gellesch M."/>
            <person name="Goldberg J."/>
            <person name="Griggs A."/>
            <person name="Gujja S."/>
            <person name="Heilman E.R."/>
            <person name="Heiman D.I."/>
            <person name="Howarth C."/>
            <person name="Jen D."/>
            <person name="Larson L."/>
            <person name="Mehta T."/>
            <person name="Neiman D."/>
            <person name="Park D."/>
            <person name="Pearson M."/>
            <person name="Roberts A."/>
            <person name="Saif S."/>
            <person name="Shea T."/>
            <person name="Shenoy N."/>
            <person name="Sisk P."/>
            <person name="Stolte C."/>
            <person name="Sykes S."/>
            <person name="Walk T."/>
            <person name="White J."/>
            <person name="Yandava C."/>
            <person name="Haas B."/>
            <person name="Henn M.R."/>
            <person name="Nusbaum C."/>
            <person name="Birren B."/>
        </authorList>
    </citation>
    <scope>NUCLEOTIDE SEQUENCE [LARGE SCALE GENOMIC DNA]</scope>
</reference>
<name>A0A0L7M3P3_PLAF4</name>
<evidence type="ECO:0000313" key="2">
    <source>
        <dbReference type="Proteomes" id="UP000054282"/>
    </source>
</evidence>
<gene>
    <name evidence="1" type="ORF">PFDG_02268</name>
</gene>
<dbReference type="Proteomes" id="UP000054282">
    <property type="component" value="Unassembled WGS sequence"/>
</dbReference>
<dbReference type="KEGG" id="pfd:PFDG_02268"/>
<reference evidence="2" key="2">
    <citation type="submission" date="2006-09" db="EMBL/GenBank/DDBJ databases">
        <title>The genome sequence of Plasmodium falciparum Dd2.</title>
        <authorList>
            <consortium name="The Broad Institute Genome Sequencing Platform"/>
            <person name="Birren B."/>
            <person name="Lander E."/>
            <person name="Galagan J."/>
            <person name="Nusbaum C."/>
            <person name="Devon K."/>
            <person name="Henn M."/>
            <person name="Jaffe D."/>
            <person name="Butler J."/>
            <person name="Alvarez P."/>
            <person name="Gnerre S."/>
            <person name="Grabherr M."/>
            <person name="Kleber M."/>
            <person name="Mauceli E."/>
            <person name="Brockman W."/>
            <person name="MacCallum I.A."/>
            <person name="Rounsley S."/>
            <person name="Young S."/>
            <person name="LaButti K."/>
            <person name="Pushparaj V."/>
            <person name="DeCaprio D."/>
            <person name="Crawford M."/>
            <person name="Koehrsen M."/>
            <person name="Engels R."/>
            <person name="Montgomery P."/>
            <person name="Pearson M."/>
            <person name="Howarth C."/>
            <person name="Larson L."/>
            <person name="Luoma S."/>
            <person name="White J."/>
            <person name="Kodira C."/>
            <person name="Zeng Q."/>
            <person name="O'Leary S."/>
            <person name="Yandava C."/>
            <person name="Alvarado L."/>
            <person name="Wirth D."/>
            <person name="Volkman S."/>
            <person name="Hartl D."/>
        </authorList>
    </citation>
    <scope>NUCLEOTIDE SEQUENCE [LARGE SCALE GENOMIC DNA]</scope>
</reference>
<accession>A0A0L7M3P3</accession>
<feature type="non-terminal residue" evidence="1">
    <location>
        <position position="305"/>
    </location>
</feature>
<protein>
    <submittedName>
        <fullName evidence="1">Uncharacterized protein</fullName>
    </submittedName>
</protein>
<organism evidence="1 2">
    <name type="scientific">Plasmodium falciparum (isolate Dd2)</name>
    <dbReference type="NCBI Taxonomy" id="57267"/>
    <lineage>
        <taxon>Eukaryota</taxon>
        <taxon>Sar</taxon>
        <taxon>Alveolata</taxon>
        <taxon>Apicomplexa</taxon>
        <taxon>Aconoidasida</taxon>
        <taxon>Haemosporida</taxon>
        <taxon>Plasmodiidae</taxon>
        <taxon>Plasmodium</taxon>
        <taxon>Plasmodium (Laverania)</taxon>
    </lineage>
</organism>
<sequence length="305" mass="36743">MCKTYLSFDNRFNISEQRKILYNNRISKYMNLKRNNTYKDIKYLFLYIEFDNKSVKHFFEDSLPQKSIALQILTKLNYLLILKRLLNNIIPNDRTINRCINYILNNDCNANNYNQNFDDNFIIYSCIEHHTSTNKANIRANVGVHINEHININTNMCTNTKRYNVKDVNNIKQNTYQIFNYEEKNDILINNYSNNGSIYKNVVNNTYDISNIHSPSNSYDINKESSSLCEKNILYHMVNKYDIVIYSNINNKNIKHIYIKDIYRHISDQINYLYMFDNKLYDKNVILKLYTFYEYFNDELEEKKK</sequence>
<dbReference type="AlphaFoldDB" id="A0A0L7M3P3"/>